<organism evidence="1 2">
    <name type="scientific">Seonamhaeicola aphaedonensis</name>
    <dbReference type="NCBI Taxonomy" id="1461338"/>
    <lineage>
        <taxon>Bacteria</taxon>
        <taxon>Pseudomonadati</taxon>
        <taxon>Bacteroidota</taxon>
        <taxon>Flavobacteriia</taxon>
        <taxon>Flavobacteriales</taxon>
        <taxon>Flavobacteriaceae</taxon>
    </lineage>
</organism>
<dbReference type="PROSITE" id="PS51257">
    <property type="entry name" value="PROKAR_LIPOPROTEIN"/>
    <property type="match status" value="1"/>
</dbReference>
<comment type="caution">
    <text evidence="1">The sequence shown here is derived from an EMBL/GenBank/DDBJ whole genome shotgun (WGS) entry which is preliminary data.</text>
</comment>
<dbReference type="EMBL" id="QRDX01000001">
    <property type="protein sequence ID" value="RED50459.1"/>
    <property type="molecule type" value="Genomic_DNA"/>
</dbReference>
<dbReference type="Proteomes" id="UP000256629">
    <property type="component" value="Unassembled WGS sequence"/>
</dbReference>
<evidence type="ECO:0008006" key="3">
    <source>
        <dbReference type="Google" id="ProtNLM"/>
    </source>
</evidence>
<reference evidence="1 2" key="1">
    <citation type="submission" date="2018-07" db="EMBL/GenBank/DDBJ databases">
        <title>Genomic Encyclopedia of Type Strains, Phase III (KMG-III): the genomes of soil and plant-associated and newly described type strains.</title>
        <authorList>
            <person name="Whitman W."/>
        </authorList>
    </citation>
    <scope>NUCLEOTIDE SEQUENCE [LARGE SCALE GENOMIC DNA]</scope>
    <source>
        <strain evidence="1 2">CECT 8487</strain>
    </source>
</reference>
<name>A0A3D9HLU2_9FLAO</name>
<keyword evidence="2" id="KW-1185">Reference proteome</keyword>
<dbReference type="OrthoDB" id="1143948at2"/>
<dbReference type="AlphaFoldDB" id="A0A3D9HLU2"/>
<evidence type="ECO:0000313" key="1">
    <source>
        <dbReference type="EMBL" id="RED50459.1"/>
    </source>
</evidence>
<evidence type="ECO:0000313" key="2">
    <source>
        <dbReference type="Proteomes" id="UP000256629"/>
    </source>
</evidence>
<protein>
    <recommendedName>
        <fullName evidence="3">NlpE-like protein</fullName>
    </recommendedName>
</protein>
<gene>
    <name evidence="1" type="ORF">DFQ02_101491</name>
</gene>
<proteinExistence type="predicted"/>
<accession>A0A3D9HLU2</accession>
<sequence length="120" mass="13731">MKKLIILFICAFSFFLSCKHEEKSGKIISGDYVFHGDAAVLQTDTLIYGVIINEKALELNQKAEPLKNQLTDMVRVQLRGIINKAKHETILWEDKLEIIEILKVEALPNDDYNDVIKLSQ</sequence>
<dbReference type="RefSeq" id="WP_116039381.1">
    <property type="nucleotide sequence ID" value="NZ_QRDX01000001.1"/>
</dbReference>